<dbReference type="GeneID" id="25740306"/>
<organism evidence="2 3">
    <name type="scientific">Monoraphidium neglectum</name>
    <dbReference type="NCBI Taxonomy" id="145388"/>
    <lineage>
        <taxon>Eukaryota</taxon>
        <taxon>Viridiplantae</taxon>
        <taxon>Chlorophyta</taxon>
        <taxon>core chlorophytes</taxon>
        <taxon>Chlorophyceae</taxon>
        <taxon>CS clade</taxon>
        <taxon>Sphaeropleales</taxon>
        <taxon>Selenastraceae</taxon>
        <taxon>Monoraphidium</taxon>
    </lineage>
</organism>
<dbReference type="KEGG" id="mng:MNEG_7430"/>
<sequence length="409" mass="41565">MVLAAQSRAPPRAGGAAGLLQKQPPPPPLFHEAAVWLRGFPGPHTVLFTSNRLGDLSTPNQSVSLTLVDPTGAAAPKPVLRPSPPDAAPMANGGTLVPGTGGAVVLIDYQGQGRRGGGLAALNVATGEVKDVVSRVGAGGGRFSSPNDVVIVPLPSRAQPAGANATSGRYAVALFSDPAYGFDQQFRTGEPDVGEYVWAVTLRLPPTPGPGPAAASAARRRWWPEAVGPARVVAGGFVRPNGLAISPDRRTAYISDTGYVSGGGTVSNGLIDTAMAGPPLRTWSSRPAAVYAFDLVFAGASPPSVVLDNRRMFAVADVGAPDGLHCDADGRLWSGEGDGVSAYEPDTGRLLLRVRPGAGGGARAEGVANFAIVGGGAGGGGLLVMGQEQAATAVRLPGLRAFNIDSWLD</sequence>
<dbReference type="AlphaFoldDB" id="A0A0D2KZA2"/>
<dbReference type="STRING" id="145388.A0A0D2KZA2"/>
<evidence type="ECO:0008006" key="4">
    <source>
        <dbReference type="Google" id="ProtNLM"/>
    </source>
</evidence>
<name>A0A0D2KZA2_9CHLO</name>
<proteinExistence type="predicted"/>
<accession>A0A0D2KZA2</accession>
<feature type="region of interest" description="Disordered" evidence="1">
    <location>
        <begin position="1"/>
        <end position="25"/>
    </location>
</feature>
<dbReference type="Proteomes" id="UP000054498">
    <property type="component" value="Unassembled WGS sequence"/>
</dbReference>
<dbReference type="EMBL" id="KK101530">
    <property type="protein sequence ID" value="KIZ00534.1"/>
    <property type="molecule type" value="Genomic_DNA"/>
</dbReference>
<dbReference type="OrthoDB" id="423498at2759"/>
<dbReference type="RefSeq" id="XP_013899553.1">
    <property type="nucleotide sequence ID" value="XM_014044099.1"/>
</dbReference>
<dbReference type="InterPro" id="IPR052988">
    <property type="entry name" value="Oryzine_lactonohydrolase"/>
</dbReference>
<keyword evidence="3" id="KW-1185">Reference proteome</keyword>
<protein>
    <recommendedName>
        <fullName evidence="4">SMP-30/Gluconolactonase/LRE-like region domain-containing protein</fullName>
    </recommendedName>
</protein>
<gene>
    <name evidence="2" type="ORF">MNEG_7430</name>
</gene>
<dbReference type="InterPro" id="IPR011042">
    <property type="entry name" value="6-blade_b-propeller_TolB-like"/>
</dbReference>
<feature type="compositionally biased region" description="Low complexity" evidence="1">
    <location>
        <begin position="1"/>
        <end position="21"/>
    </location>
</feature>
<reference evidence="2 3" key="1">
    <citation type="journal article" date="2013" name="BMC Genomics">
        <title>Reconstruction of the lipid metabolism for the microalga Monoraphidium neglectum from its genome sequence reveals characteristics suitable for biofuel production.</title>
        <authorList>
            <person name="Bogen C."/>
            <person name="Al-Dilaimi A."/>
            <person name="Albersmeier A."/>
            <person name="Wichmann J."/>
            <person name="Grundmann M."/>
            <person name="Rupp O."/>
            <person name="Lauersen K.J."/>
            <person name="Blifernez-Klassen O."/>
            <person name="Kalinowski J."/>
            <person name="Goesmann A."/>
            <person name="Mussgnug J.H."/>
            <person name="Kruse O."/>
        </authorList>
    </citation>
    <scope>NUCLEOTIDE SEQUENCE [LARGE SCALE GENOMIC DNA]</scope>
    <source>
        <strain evidence="2 3">SAG 48.87</strain>
    </source>
</reference>
<dbReference type="PANTHER" id="PTHR47064">
    <property type="entry name" value="PUTATIVE (AFU_ORTHOLOGUE AFUA_1G08990)-RELATED"/>
    <property type="match status" value="1"/>
</dbReference>
<evidence type="ECO:0000256" key="1">
    <source>
        <dbReference type="SAM" id="MobiDB-lite"/>
    </source>
</evidence>
<evidence type="ECO:0000313" key="3">
    <source>
        <dbReference type="Proteomes" id="UP000054498"/>
    </source>
</evidence>
<dbReference type="Gene3D" id="2.120.10.30">
    <property type="entry name" value="TolB, C-terminal domain"/>
    <property type="match status" value="1"/>
</dbReference>
<evidence type="ECO:0000313" key="2">
    <source>
        <dbReference type="EMBL" id="KIZ00534.1"/>
    </source>
</evidence>
<dbReference type="PANTHER" id="PTHR47064:SF2">
    <property type="entry name" value="SMP-30_GLUCONOLACTONASE_LRE-LIKE REGION DOMAIN-CONTAINING PROTEIN-RELATED"/>
    <property type="match status" value="1"/>
</dbReference>
<dbReference type="SUPFAM" id="SSF63829">
    <property type="entry name" value="Calcium-dependent phosphotriesterase"/>
    <property type="match status" value="1"/>
</dbReference>